<dbReference type="STRING" id="3659.A0A0A0L9U4"/>
<reference evidence="1 2" key="1">
    <citation type="journal article" date="2009" name="Nat. Genet.">
        <title>The genome of the cucumber, Cucumis sativus L.</title>
        <authorList>
            <person name="Huang S."/>
            <person name="Li R."/>
            <person name="Zhang Z."/>
            <person name="Li L."/>
            <person name="Gu X."/>
            <person name="Fan W."/>
            <person name="Lucas W.J."/>
            <person name="Wang X."/>
            <person name="Xie B."/>
            <person name="Ni P."/>
            <person name="Ren Y."/>
            <person name="Zhu H."/>
            <person name="Li J."/>
            <person name="Lin K."/>
            <person name="Jin W."/>
            <person name="Fei Z."/>
            <person name="Li G."/>
            <person name="Staub J."/>
            <person name="Kilian A."/>
            <person name="van der Vossen E.A."/>
            <person name="Wu Y."/>
            <person name="Guo J."/>
            <person name="He J."/>
            <person name="Jia Z."/>
            <person name="Ren Y."/>
            <person name="Tian G."/>
            <person name="Lu Y."/>
            <person name="Ruan J."/>
            <person name="Qian W."/>
            <person name="Wang M."/>
            <person name="Huang Q."/>
            <person name="Li B."/>
            <person name="Xuan Z."/>
            <person name="Cao J."/>
            <person name="Asan"/>
            <person name="Wu Z."/>
            <person name="Zhang J."/>
            <person name="Cai Q."/>
            <person name="Bai Y."/>
            <person name="Zhao B."/>
            <person name="Han Y."/>
            <person name="Li Y."/>
            <person name="Li X."/>
            <person name="Wang S."/>
            <person name="Shi Q."/>
            <person name="Liu S."/>
            <person name="Cho W.K."/>
            <person name="Kim J.Y."/>
            <person name="Xu Y."/>
            <person name="Heller-Uszynska K."/>
            <person name="Miao H."/>
            <person name="Cheng Z."/>
            <person name="Zhang S."/>
            <person name="Wu J."/>
            <person name="Yang Y."/>
            <person name="Kang H."/>
            <person name="Li M."/>
            <person name="Liang H."/>
            <person name="Ren X."/>
            <person name="Shi Z."/>
            <person name="Wen M."/>
            <person name="Jian M."/>
            <person name="Yang H."/>
            <person name="Zhang G."/>
            <person name="Yang Z."/>
            <person name="Chen R."/>
            <person name="Liu S."/>
            <person name="Li J."/>
            <person name="Ma L."/>
            <person name="Liu H."/>
            <person name="Zhou Y."/>
            <person name="Zhao J."/>
            <person name="Fang X."/>
            <person name="Li G."/>
            <person name="Fang L."/>
            <person name="Li Y."/>
            <person name="Liu D."/>
            <person name="Zheng H."/>
            <person name="Zhang Y."/>
            <person name="Qin N."/>
            <person name="Li Z."/>
            <person name="Yang G."/>
            <person name="Yang S."/>
            <person name="Bolund L."/>
            <person name="Kristiansen K."/>
            <person name="Zheng H."/>
            <person name="Li S."/>
            <person name="Zhang X."/>
            <person name="Yang H."/>
            <person name="Wang J."/>
            <person name="Sun R."/>
            <person name="Zhang B."/>
            <person name="Jiang S."/>
            <person name="Wang J."/>
            <person name="Du Y."/>
            <person name="Li S."/>
        </authorList>
    </citation>
    <scope>NUCLEOTIDE SEQUENCE [LARGE SCALE GENOMIC DNA]</scope>
    <source>
        <strain evidence="2">cv. 9930</strain>
    </source>
</reference>
<dbReference type="Gramene" id="KGN58593">
    <property type="protein sequence ID" value="KGN58593"/>
    <property type="gene ID" value="Csa_3G696880"/>
</dbReference>
<organism evidence="1 2">
    <name type="scientific">Cucumis sativus</name>
    <name type="common">Cucumber</name>
    <dbReference type="NCBI Taxonomy" id="3659"/>
    <lineage>
        <taxon>Eukaryota</taxon>
        <taxon>Viridiplantae</taxon>
        <taxon>Streptophyta</taxon>
        <taxon>Embryophyta</taxon>
        <taxon>Tracheophyta</taxon>
        <taxon>Spermatophyta</taxon>
        <taxon>Magnoliopsida</taxon>
        <taxon>eudicotyledons</taxon>
        <taxon>Gunneridae</taxon>
        <taxon>Pentapetalae</taxon>
        <taxon>rosids</taxon>
        <taxon>fabids</taxon>
        <taxon>Cucurbitales</taxon>
        <taxon>Cucurbitaceae</taxon>
        <taxon>Benincaseae</taxon>
        <taxon>Cucumis</taxon>
    </lineage>
</organism>
<proteinExistence type="predicted"/>
<sequence length="175" mass="19758">MMFGGIMAMQEHDIMSMNMSMDSSSTSSSSSQLPFSATGHNSFDGSSMPFLDNHFEMASMAGNTNGFLQAPLTEMGMGMRSMEERFRYGSLEAQRSMELEREVLCVPHEEMNHPPLMNNRSSFDQYLGTNEQNLNVEEMFGDMGSHGQLQESLKMGNEWDLESFMQDISSFPHFL</sequence>
<name>A0A0A0L9U4_CUCSA</name>
<evidence type="ECO:0000313" key="1">
    <source>
        <dbReference type="EMBL" id="KGN58593.1"/>
    </source>
</evidence>
<protein>
    <submittedName>
        <fullName evidence="1">Uncharacterized protein</fullName>
    </submittedName>
</protein>
<dbReference type="EMBL" id="CM002924">
    <property type="protein sequence ID" value="KGN58593.1"/>
    <property type="molecule type" value="Genomic_DNA"/>
</dbReference>
<evidence type="ECO:0000313" key="2">
    <source>
        <dbReference type="Proteomes" id="UP000029981"/>
    </source>
</evidence>
<reference evidence="1 2" key="2">
    <citation type="journal article" date="2009" name="PLoS ONE">
        <title>An integrated genetic and cytogenetic map of the cucumber genome.</title>
        <authorList>
            <person name="Ren Y."/>
            <person name="Zhang Z."/>
            <person name="Liu J."/>
            <person name="Staub J.E."/>
            <person name="Han Y."/>
            <person name="Cheng Z."/>
            <person name="Li X."/>
            <person name="Lu J."/>
            <person name="Miao H."/>
            <person name="Kang H."/>
            <person name="Xie B."/>
            <person name="Gu X."/>
            <person name="Wang X."/>
            <person name="Du Y."/>
            <person name="Jin W."/>
            <person name="Huang S."/>
        </authorList>
    </citation>
    <scope>NUCLEOTIDE SEQUENCE [LARGE SCALE GENOMIC DNA]</scope>
    <source>
        <strain evidence="2">cv. 9930</strain>
    </source>
</reference>
<keyword evidence="2" id="KW-1185">Reference proteome</keyword>
<dbReference type="AlphaFoldDB" id="A0A0A0L9U4"/>
<gene>
    <name evidence="1" type="ORF">Csa_3G696880</name>
</gene>
<accession>A0A0A0L9U4</accession>
<reference evidence="1 2" key="4">
    <citation type="journal article" date="2011" name="BMC Genomics">
        <title>RNA-Seq improves annotation of protein-coding genes in the cucumber genome.</title>
        <authorList>
            <person name="Li Z."/>
            <person name="Zhang Z."/>
            <person name="Yan P."/>
            <person name="Huang S."/>
            <person name="Fei Z."/>
            <person name="Lin K."/>
        </authorList>
    </citation>
    <scope>NUCLEOTIDE SEQUENCE [LARGE SCALE GENOMIC DNA]</scope>
    <source>
        <strain evidence="2">cv. 9930</strain>
    </source>
</reference>
<reference evidence="1 2" key="3">
    <citation type="journal article" date="2010" name="BMC Genomics">
        <title>Transcriptome sequencing and comparative analysis of cucumber flowers with different sex types.</title>
        <authorList>
            <person name="Guo S."/>
            <person name="Zheng Y."/>
            <person name="Joung J.G."/>
            <person name="Liu S."/>
            <person name="Zhang Z."/>
            <person name="Crasta O.R."/>
            <person name="Sobral B.W."/>
            <person name="Xu Y."/>
            <person name="Huang S."/>
            <person name="Fei Z."/>
        </authorList>
    </citation>
    <scope>NUCLEOTIDE SEQUENCE [LARGE SCALE GENOMIC DNA]</scope>
    <source>
        <strain evidence="2">cv. 9930</strain>
    </source>
</reference>
<dbReference type="eggNOG" id="KOG0048">
    <property type="taxonomic scope" value="Eukaryota"/>
</dbReference>
<dbReference type="Proteomes" id="UP000029981">
    <property type="component" value="Chromosome 3"/>
</dbReference>